<dbReference type="GO" id="GO:0003677">
    <property type="term" value="F:DNA binding"/>
    <property type="evidence" value="ECO:0007669"/>
    <property type="project" value="UniProtKB-UniRule"/>
</dbReference>
<dbReference type="InterPro" id="IPR055446">
    <property type="entry name" value="RecD2_N_OB"/>
</dbReference>
<evidence type="ECO:0000313" key="6">
    <source>
        <dbReference type="Proteomes" id="UP000094463"/>
    </source>
</evidence>
<feature type="binding site" evidence="3">
    <location>
        <begin position="364"/>
        <end position="368"/>
    </location>
    <ligand>
        <name>ATP</name>
        <dbReference type="ChEBI" id="CHEBI:30616"/>
    </ligand>
</feature>
<dbReference type="Gene3D" id="3.40.50.300">
    <property type="entry name" value="P-loop containing nucleotide triphosphate hydrolases"/>
    <property type="match status" value="2"/>
</dbReference>
<dbReference type="Gene3D" id="2.30.30.940">
    <property type="match status" value="1"/>
</dbReference>
<dbReference type="GO" id="GO:0005524">
    <property type="term" value="F:ATP binding"/>
    <property type="evidence" value="ECO:0007669"/>
    <property type="project" value="UniProtKB-UniRule"/>
</dbReference>
<keyword evidence="3" id="KW-0413">Isomerase</keyword>
<dbReference type="InterPro" id="IPR050534">
    <property type="entry name" value="Coronavir_polyprotein_1ab"/>
</dbReference>
<name>A0A1D7QU13_9BACI</name>
<dbReference type="PANTHER" id="PTHR43788:SF6">
    <property type="entry name" value="DNA HELICASE B"/>
    <property type="match status" value="1"/>
</dbReference>
<dbReference type="InterPro" id="IPR027417">
    <property type="entry name" value="P-loop_NTPase"/>
</dbReference>
<keyword evidence="3" id="KW-0378">Hydrolase</keyword>
<dbReference type="Pfam" id="PF13245">
    <property type="entry name" value="AAA_19"/>
    <property type="match status" value="1"/>
</dbReference>
<dbReference type="GO" id="GO:0016887">
    <property type="term" value="F:ATP hydrolysis activity"/>
    <property type="evidence" value="ECO:0007669"/>
    <property type="project" value="RHEA"/>
</dbReference>
<dbReference type="KEGG" id="bbev:BBEV_1133"/>
<dbReference type="PATRIC" id="fig|632773.3.peg.1202"/>
<dbReference type="Pfam" id="PF23139">
    <property type="entry name" value="OB_YrrC"/>
    <property type="match status" value="1"/>
</dbReference>
<dbReference type="NCBIfam" id="TIGR01448">
    <property type="entry name" value="recD_rel"/>
    <property type="match status" value="1"/>
</dbReference>
<keyword evidence="2 3" id="KW-0067">ATP-binding</keyword>
<keyword evidence="3 5" id="KW-0347">Helicase</keyword>
<proteinExistence type="inferred from homology"/>
<dbReference type="RefSeq" id="WP_069364583.1">
    <property type="nucleotide sequence ID" value="NZ_CP012502.1"/>
</dbReference>
<protein>
    <recommendedName>
        <fullName evidence="3">ATP-dependent RecD2 DNA helicase</fullName>
        <ecNumber evidence="3">5.6.2.3</ecNumber>
    </recommendedName>
    <alternativeName>
        <fullName evidence="3">DNA 5'-3' helicase subunit RecD2</fullName>
    </alternativeName>
</protein>
<dbReference type="Gene3D" id="1.10.10.2220">
    <property type="match status" value="1"/>
</dbReference>
<dbReference type="PANTHER" id="PTHR43788">
    <property type="entry name" value="DNA2/NAM7 HELICASE FAMILY MEMBER"/>
    <property type="match status" value="1"/>
</dbReference>
<keyword evidence="6" id="KW-1185">Reference proteome</keyword>
<dbReference type="OrthoDB" id="9803432at2"/>
<dbReference type="SMART" id="SM00382">
    <property type="entry name" value="AAA"/>
    <property type="match status" value="1"/>
</dbReference>
<evidence type="ECO:0000313" key="5">
    <source>
        <dbReference type="EMBL" id="AOM82501.1"/>
    </source>
</evidence>
<comment type="similarity">
    <text evidence="3">Belongs to the RecD family. RecD2 subfamily.</text>
</comment>
<dbReference type="InterPro" id="IPR003593">
    <property type="entry name" value="AAA+_ATPase"/>
</dbReference>
<dbReference type="InterPro" id="IPR027785">
    <property type="entry name" value="UvrD-like_helicase_C"/>
</dbReference>
<organism evidence="5 6">
    <name type="scientific">Salisediminibacterium beveridgei</name>
    <dbReference type="NCBI Taxonomy" id="632773"/>
    <lineage>
        <taxon>Bacteria</taxon>
        <taxon>Bacillati</taxon>
        <taxon>Bacillota</taxon>
        <taxon>Bacilli</taxon>
        <taxon>Bacillales</taxon>
        <taxon>Bacillaceae</taxon>
        <taxon>Salisediminibacterium</taxon>
    </lineage>
</organism>
<dbReference type="InterPro" id="IPR041451">
    <property type="entry name" value="RecD2_SH13"/>
</dbReference>
<comment type="function">
    <text evidence="3">DNA-dependent ATPase and ATP-dependent 5'-3' DNA helicase. Has no activity on blunt DNA or DNA with 3'-overhangs, requires at least 10 bases of 5'-ssDNA for helicase activity.</text>
</comment>
<dbReference type="Pfam" id="PF18335">
    <property type="entry name" value="SH3_13"/>
    <property type="match status" value="1"/>
</dbReference>
<evidence type="ECO:0000256" key="2">
    <source>
        <dbReference type="ARBA" id="ARBA00022840"/>
    </source>
</evidence>
<gene>
    <name evidence="5" type="primary">yrrC</name>
    <name evidence="3" type="synonym">recD2</name>
    <name evidence="5" type="ORF">BBEV_1133</name>
</gene>
<sequence>MVDETNLEQEFIQGELIQQIFHAPDSLYTVAKFKVKKSSETIEERDLTVVGMMKPPENDMTYRFEGRMTEHPVYGPQFKFDRYETVLPETKEGIILYLSSERFEGIGRKTAESIVKVLGETAISKILENKKVLDDVPGMNQKKAAILVDQLREDQGIEVILTKLYEYGFGVKMALKVYQTYQEAAVEKMEKNPYELVEDVEGIGFQKADQIGRKQGLTANHPDRLKAGILFTLQEETFSNGHTYIEDQELIRLADQLLSQGVSEAIDVDLLARQLLELEEEDKLRQEDGRFFMPSLYHAERGIVTHLDRLINRMDEVDTFPEAEIYKALGEVEEELGITYADSQREAVIQGLHSPVMILTGGPGTGKTTVIKGIVNVYGKLKGQSVIPEEYGKNDAPFPIVMAAPTGRAAKRMTESTQLPASTIHRLLGYKGEKEGYFEKDDEDPIDGEVLIIDEVSMVDTWLMNQLLKATPTWMQVIFVGDEDQLPSVGPGQVLEDMLASGAVSSVKLVEIFRQAEGSKIIEFSHQIKQEQLPQGGIDKENKDLRFFPCQVSGVQDTVKQVCLGAIKKGFRASDIQVLAPMYKGDAGVNLLNDMLQELFNPPSEKVKEVRFGDAVYRVGDMVLQLINDPENNVFNGDRGEIVAIMTEKETADKMMRITISFNGEEVDYLRNELNAITLAYCCSIHKSQGSEFPIVVMPVVRSYWRMLRKKLIYTGVTRASAYLILCGEWSALEKAVVTGEESPRRTTLKERLQKSVSKNRS</sequence>
<feature type="domain" description="AAA+ ATPase" evidence="4">
    <location>
        <begin position="353"/>
        <end position="514"/>
    </location>
</feature>
<evidence type="ECO:0000259" key="4">
    <source>
        <dbReference type="SMART" id="SM00382"/>
    </source>
</evidence>
<evidence type="ECO:0000256" key="1">
    <source>
        <dbReference type="ARBA" id="ARBA00022741"/>
    </source>
</evidence>
<dbReference type="GO" id="GO:0017116">
    <property type="term" value="F:single-stranded DNA helicase activity"/>
    <property type="evidence" value="ECO:0007669"/>
    <property type="project" value="TreeGrafter"/>
</dbReference>
<dbReference type="STRING" id="632773.BBEV_1133"/>
<dbReference type="GO" id="GO:0006310">
    <property type="term" value="P:DNA recombination"/>
    <property type="evidence" value="ECO:0007669"/>
    <property type="project" value="InterPro"/>
</dbReference>
<dbReference type="InterPro" id="IPR006345">
    <property type="entry name" value="RecD2"/>
</dbReference>
<comment type="catalytic activity">
    <reaction evidence="3">
        <text>ATP + H2O = ADP + phosphate + H(+)</text>
        <dbReference type="Rhea" id="RHEA:13065"/>
        <dbReference type="ChEBI" id="CHEBI:15377"/>
        <dbReference type="ChEBI" id="CHEBI:15378"/>
        <dbReference type="ChEBI" id="CHEBI:30616"/>
        <dbReference type="ChEBI" id="CHEBI:43474"/>
        <dbReference type="ChEBI" id="CHEBI:456216"/>
        <dbReference type="EC" id="5.6.2.3"/>
    </reaction>
</comment>
<accession>A0A1D7QU13</accession>
<dbReference type="SUPFAM" id="SSF52540">
    <property type="entry name" value="P-loop containing nucleoside triphosphate hydrolases"/>
    <property type="match status" value="1"/>
</dbReference>
<dbReference type="Pfam" id="PF14490">
    <property type="entry name" value="HHH_RecD2"/>
    <property type="match status" value="1"/>
</dbReference>
<dbReference type="HAMAP" id="MF_01488">
    <property type="entry name" value="RecD2"/>
    <property type="match status" value="1"/>
</dbReference>
<reference evidence="5 6" key="1">
    <citation type="submission" date="2015-08" db="EMBL/GenBank/DDBJ databases">
        <title>The complete genome sequence of Bacillus beveridgei MLTeJB.</title>
        <authorList>
            <person name="Hanson T.E."/>
            <person name="Mesa C."/>
            <person name="Basesman S.M."/>
            <person name="Oremland R.S."/>
        </authorList>
    </citation>
    <scope>NUCLEOTIDE SEQUENCE [LARGE SCALE GENOMIC DNA]</scope>
    <source>
        <strain evidence="5 6">MLTeJB</strain>
    </source>
</reference>
<dbReference type="AlphaFoldDB" id="A0A1D7QU13"/>
<dbReference type="Proteomes" id="UP000094463">
    <property type="component" value="Chromosome"/>
</dbReference>
<dbReference type="GO" id="GO:0009338">
    <property type="term" value="C:exodeoxyribonuclease V complex"/>
    <property type="evidence" value="ECO:0007669"/>
    <property type="project" value="TreeGrafter"/>
</dbReference>
<dbReference type="GO" id="GO:0043139">
    <property type="term" value="F:5'-3' DNA helicase activity"/>
    <property type="evidence" value="ECO:0007669"/>
    <property type="project" value="UniProtKB-UniRule"/>
</dbReference>
<dbReference type="Pfam" id="PF13538">
    <property type="entry name" value="UvrD_C_2"/>
    <property type="match status" value="1"/>
</dbReference>
<dbReference type="CDD" id="cd18809">
    <property type="entry name" value="SF1_C_RecD"/>
    <property type="match status" value="1"/>
</dbReference>
<dbReference type="EC" id="5.6.2.3" evidence="3"/>
<dbReference type="EMBL" id="CP012502">
    <property type="protein sequence ID" value="AOM82501.1"/>
    <property type="molecule type" value="Genomic_DNA"/>
</dbReference>
<keyword evidence="3" id="KW-0238">DNA-binding</keyword>
<keyword evidence="1 3" id="KW-0547">Nucleotide-binding</keyword>
<dbReference type="CDD" id="cd17933">
    <property type="entry name" value="DEXSc_RecD-like"/>
    <property type="match status" value="1"/>
</dbReference>
<evidence type="ECO:0000256" key="3">
    <source>
        <dbReference type="HAMAP-Rule" id="MF_01488"/>
    </source>
</evidence>
<dbReference type="InterPro" id="IPR029493">
    <property type="entry name" value="RecD2-like_HHH"/>
</dbReference>